<dbReference type="EMBL" id="JBHSIV010000038">
    <property type="protein sequence ID" value="MFC5065508.1"/>
    <property type="molecule type" value="Genomic_DNA"/>
</dbReference>
<evidence type="ECO:0000313" key="3">
    <source>
        <dbReference type="Proteomes" id="UP001595947"/>
    </source>
</evidence>
<dbReference type="RefSeq" id="WP_378038837.1">
    <property type="nucleotide sequence ID" value="NZ_JBHSIV010000038.1"/>
</dbReference>
<evidence type="ECO:0000313" key="2">
    <source>
        <dbReference type="EMBL" id="MFC5065508.1"/>
    </source>
</evidence>
<protein>
    <submittedName>
        <fullName evidence="2">Uncharacterized protein</fullName>
    </submittedName>
</protein>
<sequence length="103" mass="10825">MTRQPVDRRPESSAPQWAPAAAMTGGWSPDEGLVPFGAELPFEPDPEAAAFLNAPRRTLDFYVAPFGTPPFGNAAGGRRSDAGPQAVVRRGGTQWGEAYPAGA</sequence>
<feature type="compositionally biased region" description="Basic and acidic residues" evidence="1">
    <location>
        <begin position="1"/>
        <end position="11"/>
    </location>
</feature>
<gene>
    <name evidence="2" type="ORF">ACFPBZ_25045</name>
</gene>
<evidence type="ECO:0000256" key="1">
    <source>
        <dbReference type="SAM" id="MobiDB-lite"/>
    </source>
</evidence>
<proteinExistence type="predicted"/>
<name>A0ABV9YVI7_9PSEU</name>
<organism evidence="2 3">
    <name type="scientific">Actinomycetospora atypica</name>
    <dbReference type="NCBI Taxonomy" id="1290095"/>
    <lineage>
        <taxon>Bacteria</taxon>
        <taxon>Bacillati</taxon>
        <taxon>Actinomycetota</taxon>
        <taxon>Actinomycetes</taxon>
        <taxon>Pseudonocardiales</taxon>
        <taxon>Pseudonocardiaceae</taxon>
        <taxon>Actinomycetospora</taxon>
    </lineage>
</organism>
<keyword evidence="3" id="KW-1185">Reference proteome</keyword>
<reference evidence="3" key="1">
    <citation type="journal article" date="2019" name="Int. J. Syst. Evol. Microbiol.">
        <title>The Global Catalogue of Microorganisms (GCM) 10K type strain sequencing project: providing services to taxonomists for standard genome sequencing and annotation.</title>
        <authorList>
            <consortium name="The Broad Institute Genomics Platform"/>
            <consortium name="The Broad Institute Genome Sequencing Center for Infectious Disease"/>
            <person name="Wu L."/>
            <person name="Ma J."/>
        </authorList>
    </citation>
    <scope>NUCLEOTIDE SEQUENCE [LARGE SCALE GENOMIC DNA]</scope>
    <source>
        <strain evidence="3">CGMCC 4.7093</strain>
    </source>
</reference>
<feature type="region of interest" description="Disordered" evidence="1">
    <location>
        <begin position="1"/>
        <end position="40"/>
    </location>
</feature>
<accession>A0ABV9YVI7</accession>
<comment type="caution">
    <text evidence="2">The sequence shown here is derived from an EMBL/GenBank/DDBJ whole genome shotgun (WGS) entry which is preliminary data.</text>
</comment>
<dbReference type="Proteomes" id="UP001595947">
    <property type="component" value="Unassembled WGS sequence"/>
</dbReference>